<feature type="region of interest" description="Disordered" evidence="1">
    <location>
        <begin position="1"/>
        <end position="24"/>
    </location>
</feature>
<dbReference type="AlphaFoldDB" id="A0AAE0YBE9"/>
<dbReference type="EMBL" id="JAWDGP010006589">
    <property type="protein sequence ID" value="KAK3738615.1"/>
    <property type="molecule type" value="Genomic_DNA"/>
</dbReference>
<comment type="caution">
    <text evidence="2">The sequence shown here is derived from an EMBL/GenBank/DDBJ whole genome shotgun (WGS) entry which is preliminary data.</text>
</comment>
<gene>
    <name evidence="2" type="ORF">RRG08_040273</name>
</gene>
<reference evidence="2" key="1">
    <citation type="journal article" date="2023" name="G3 (Bethesda)">
        <title>A reference genome for the long-term kleptoplast-retaining sea slug Elysia crispata morphotype clarki.</title>
        <authorList>
            <person name="Eastman K.E."/>
            <person name="Pendleton A.L."/>
            <person name="Shaikh M.A."/>
            <person name="Suttiyut T."/>
            <person name="Ogas R."/>
            <person name="Tomko P."/>
            <person name="Gavelis G."/>
            <person name="Widhalm J.R."/>
            <person name="Wisecaver J.H."/>
        </authorList>
    </citation>
    <scope>NUCLEOTIDE SEQUENCE</scope>
    <source>
        <strain evidence="2">ECLA1</strain>
    </source>
</reference>
<keyword evidence="3" id="KW-1185">Reference proteome</keyword>
<evidence type="ECO:0000256" key="1">
    <source>
        <dbReference type="SAM" id="MobiDB-lite"/>
    </source>
</evidence>
<protein>
    <submittedName>
        <fullName evidence="2">Uncharacterized protein</fullName>
    </submittedName>
</protein>
<dbReference type="Proteomes" id="UP001283361">
    <property type="component" value="Unassembled WGS sequence"/>
</dbReference>
<name>A0AAE0YBE9_9GAST</name>
<accession>A0AAE0YBE9</accession>
<evidence type="ECO:0000313" key="3">
    <source>
        <dbReference type="Proteomes" id="UP001283361"/>
    </source>
</evidence>
<evidence type="ECO:0000313" key="2">
    <source>
        <dbReference type="EMBL" id="KAK3738615.1"/>
    </source>
</evidence>
<organism evidence="2 3">
    <name type="scientific">Elysia crispata</name>
    <name type="common">lettuce slug</name>
    <dbReference type="NCBI Taxonomy" id="231223"/>
    <lineage>
        <taxon>Eukaryota</taxon>
        <taxon>Metazoa</taxon>
        <taxon>Spiralia</taxon>
        <taxon>Lophotrochozoa</taxon>
        <taxon>Mollusca</taxon>
        <taxon>Gastropoda</taxon>
        <taxon>Heterobranchia</taxon>
        <taxon>Euthyneura</taxon>
        <taxon>Panpulmonata</taxon>
        <taxon>Sacoglossa</taxon>
        <taxon>Placobranchoidea</taxon>
        <taxon>Plakobranchidae</taxon>
        <taxon>Elysia</taxon>
    </lineage>
</organism>
<sequence>MRSTIESPKPAGESVRTYGSEGGSVLPPSLALVRPRQSTTGTFESSTISTCYLRRLVRIRWQDKIPDIEVLERADMPSVFTLQQKAHARWAGHVFRMPDSRLPKQMLYSEL</sequence>
<proteinExistence type="predicted"/>